<sequence>MASGEEGMSGWEWRLHYSSPGVEQRPRGKSAGPACVRWTRFPEIASSRHNGPVCSCHHGMSCRYTRCCRRHCNSLQVVVAESRAWHLATASGSSATEHRNPECTFCGVHCFLSVSVSHCGVHYTTTAAVAAESTLRTLRSLLCFRQRFSIGSWAFF</sequence>
<dbReference type="Proteomes" id="UP000094455">
    <property type="component" value="Unassembled WGS sequence"/>
</dbReference>
<keyword evidence="2" id="KW-1185">Reference proteome</keyword>
<protein>
    <submittedName>
        <fullName evidence="1">Uncharacterized protein</fullName>
    </submittedName>
</protein>
<dbReference type="GeneID" id="30181719"/>
<gene>
    <name evidence="1" type="ORF">PICMEDRAFT_87877</name>
</gene>
<dbReference type="AlphaFoldDB" id="A0A1E3NT67"/>
<organism evidence="1 2">
    <name type="scientific">Pichia membranifaciens NRRL Y-2026</name>
    <dbReference type="NCBI Taxonomy" id="763406"/>
    <lineage>
        <taxon>Eukaryota</taxon>
        <taxon>Fungi</taxon>
        <taxon>Dikarya</taxon>
        <taxon>Ascomycota</taxon>
        <taxon>Saccharomycotina</taxon>
        <taxon>Pichiomycetes</taxon>
        <taxon>Pichiales</taxon>
        <taxon>Pichiaceae</taxon>
        <taxon>Pichia</taxon>
    </lineage>
</organism>
<accession>A0A1E3NT67</accession>
<dbReference type="EMBL" id="KV454001">
    <property type="protein sequence ID" value="ODQ48858.1"/>
    <property type="molecule type" value="Genomic_DNA"/>
</dbReference>
<evidence type="ECO:0000313" key="1">
    <source>
        <dbReference type="EMBL" id="ODQ48858.1"/>
    </source>
</evidence>
<reference evidence="1 2" key="1">
    <citation type="journal article" date="2016" name="Proc. Natl. Acad. Sci. U.S.A.">
        <title>Comparative genomics of biotechnologically important yeasts.</title>
        <authorList>
            <person name="Riley R."/>
            <person name="Haridas S."/>
            <person name="Wolfe K.H."/>
            <person name="Lopes M.R."/>
            <person name="Hittinger C.T."/>
            <person name="Goeker M."/>
            <person name="Salamov A.A."/>
            <person name="Wisecaver J.H."/>
            <person name="Long T.M."/>
            <person name="Calvey C.H."/>
            <person name="Aerts A.L."/>
            <person name="Barry K.W."/>
            <person name="Choi C."/>
            <person name="Clum A."/>
            <person name="Coughlan A.Y."/>
            <person name="Deshpande S."/>
            <person name="Douglass A.P."/>
            <person name="Hanson S.J."/>
            <person name="Klenk H.-P."/>
            <person name="LaButti K.M."/>
            <person name="Lapidus A."/>
            <person name="Lindquist E.A."/>
            <person name="Lipzen A.M."/>
            <person name="Meier-Kolthoff J.P."/>
            <person name="Ohm R.A."/>
            <person name="Otillar R.P."/>
            <person name="Pangilinan J.L."/>
            <person name="Peng Y."/>
            <person name="Rokas A."/>
            <person name="Rosa C.A."/>
            <person name="Scheuner C."/>
            <person name="Sibirny A.A."/>
            <person name="Slot J.C."/>
            <person name="Stielow J.B."/>
            <person name="Sun H."/>
            <person name="Kurtzman C.P."/>
            <person name="Blackwell M."/>
            <person name="Grigoriev I.V."/>
            <person name="Jeffries T.W."/>
        </authorList>
    </citation>
    <scope>NUCLEOTIDE SEQUENCE [LARGE SCALE GENOMIC DNA]</scope>
    <source>
        <strain evidence="1 2">NRRL Y-2026</strain>
    </source>
</reference>
<proteinExistence type="predicted"/>
<evidence type="ECO:0000313" key="2">
    <source>
        <dbReference type="Proteomes" id="UP000094455"/>
    </source>
</evidence>
<dbReference type="RefSeq" id="XP_019019971.1">
    <property type="nucleotide sequence ID" value="XM_019165032.1"/>
</dbReference>
<name>A0A1E3NT67_9ASCO</name>